<evidence type="ECO:0000256" key="1">
    <source>
        <dbReference type="SAM" id="Coils"/>
    </source>
</evidence>
<dbReference type="AlphaFoldDB" id="W7DD42"/>
<organism evidence="2 3">
    <name type="scientific">Listeria fleischmannii FSL S10-1203</name>
    <dbReference type="NCBI Taxonomy" id="1265822"/>
    <lineage>
        <taxon>Bacteria</taxon>
        <taxon>Bacillati</taxon>
        <taxon>Bacillota</taxon>
        <taxon>Bacilli</taxon>
        <taxon>Bacillales</taxon>
        <taxon>Listeriaceae</taxon>
        <taxon>Listeria</taxon>
    </lineage>
</organism>
<dbReference type="Proteomes" id="UP000019241">
    <property type="component" value="Unassembled WGS sequence"/>
</dbReference>
<sequence>MCKKNQMKAAALEKIENDTQKTRQKLWEEHQRKWADIQQATEELERHLGCPGYFREEIALLEIPFHELMQDMERKIADYQDQKVEVEAEMDDLIEIGRQLEQGNKL</sequence>
<evidence type="ECO:0000313" key="2">
    <source>
        <dbReference type="EMBL" id="EUJ43258.1"/>
    </source>
</evidence>
<reference evidence="2 3" key="1">
    <citation type="submission" date="2012-12" db="EMBL/GenBank/DDBJ databases">
        <title>Novel taxa of Listeriaceae from agricultural environments in the United States.</title>
        <authorList>
            <person name="den Bakker H.C."/>
            <person name="Allred A."/>
            <person name="Warchocki S."/>
            <person name="Wright E.M."/>
            <person name="Burrell A."/>
            <person name="Nightingale K.K."/>
            <person name="Kephart D."/>
            <person name="Wiedmann M."/>
        </authorList>
    </citation>
    <scope>NUCLEOTIDE SEQUENCE [LARGE SCALE GENOMIC DNA]</scope>
    <source>
        <strain evidence="2 3">FSL S10-1203</strain>
    </source>
</reference>
<dbReference type="EMBL" id="AODM01000099">
    <property type="protein sequence ID" value="EUJ43258.1"/>
    <property type="molecule type" value="Genomic_DNA"/>
</dbReference>
<dbReference type="PATRIC" id="fig|1265822.4.peg.4218"/>
<keyword evidence="1" id="KW-0175">Coiled coil</keyword>
<evidence type="ECO:0000313" key="3">
    <source>
        <dbReference type="Proteomes" id="UP000019241"/>
    </source>
</evidence>
<comment type="caution">
    <text evidence="2">The sequence shown here is derived from an EMBL/GenBank/DDBJ whole genome shotgun (WGS) entry which is preliminary data.</text>
</comment>
<gene>
    <name evidence="2" type="ORF">MCOL2_20608</name>
</gene>
<feature type="coiled-coil region" evidence="1">
    <location>
        <begin position="69"/>
        <end position="96"/>
    </location>
</feature>
<accession>W7DD42</accession>
<protein>
    <submittedName>
        <fullName evidence="2">Uncharacterized protein</fullName>
    </submittedName>
</protein>
<name>W7DD42_9LIST</name>
<proteinExistence type="predicted"/>